<dbReference type="InterPro" id="IPR051545">
    <property type="entry name" value="NAD(P)H_dehydrogenase_qn"/>
</dbReference>
<dbReference type="PATRIC" id="fig|433924.3.peg.5152"/>
<evidence type="ECO:0000259" key="3">
    <source>
        <dbReference type="Pfam" id="PF02525"/>
    </source>
</evidence>
<dbReference type="GO" id="GO:0005829">
    <property type="term" value="C:cytosol"/>
    <property type="evidence" value="ECO:0007669"/>
    <property type="project" value="TreeGrafter"/>
</dbReference>
<dbReference type="Gene3D" id="3.40.50.360">
    <property type="match status" value="1"/>
</dbReference>
<dbReference type="Proteomes" id="UP000072741">
    <property type="component" value="Unassembled WGS sequence"/>
</dbReference>
<name>A0A147GRG4_9BURK</name>
<evidence type="ECO:0000256" key="1">
    <source>
        <dbReference type="ARBA" id="ARBA00006252"/>
    </source>
</evidence>
<dbReference type="Pfam" id="PF02525">
    <property type="entry name" value="Flavodoxin_2"/>
    <property type="match status" value="1"/>
</dbReference>
<dbReference type="PANTHER" id="PTHR10204">
    <property type="entry name" value="NAD P H OXIDOREDUCTASE-RELATED"/>
    <property type="match status" value="1"/>
</dbReference>
<dbReference type="EMBL" id="LDSL01000095">
    <property type="protein sequence ID" value="KTT19198.1"/>
    <property type="molecule type" value="Genomic_DNA"/>
</dbReference>
<comment type="caution">
    <text evidence="4">The sequence shown here is derived from an EMBL/GenBank/DDBJ whole genome shotgun (WGS) entry which is preliminary data.</text>
</comment>
<evidence type="ECO:0000313" key="5">
    <source>
        <dbReference type="Proteomes" id="UP000072741"/>
    </source>
</evidence>
<dbReference type="GO" id="GO:0003955">
    <property type="term" value="F:NAD(P)H dehydrogenase (quinone) activity"/>
    <property type="evidence" value="ECO:0007669"/>
    <property type="project" value="TreeGrafter"/>
</dbReference>
<dbReference type="OrthoDB" id="9798454at2"/>
<reference evidence="4 5" key="1">
    <citation type="journal article" date="2016" name="Front. Microbiol.">
        <title>Genomic Resource of Rice Seed Associated Bacteria.</title>
        <authorList>
            <person name="Midha S."/>
            <person name="Bansal K."/>
            <person name="Sharma S."/>
            <person name="Kumar N."/>
            <person name="Patil P.P."/>
            <person name="Chaudhry V."/>
            <person name="Patil P.B."/>
        </authorList>
    </citation>
    <scope>NUCLEOTIDE SEQUENCE [LARGE SCALE GENOMIC DNA]</scope>
    <source>
        <strain evidence="4 5">NS331</strain>
    </source>
</reference>
<dbReference type="PANTHER" id="PTHR10204:SF34">
    <property type="entry name" value="NAD(P)H DEHYDROGENASE [QUINONE] 1 ISOFORM 1"/>
    <property type="match status" value="1"/>
</dbReference>
<evidence type="ECO:0000313" key="4">
    <source>
        <dbReference type="EMBL" id="KTT19198.1"/>
    </source>
</evidence>
<comment type="similarity">
    <text evidence="1">Belongs to the NAD(P)H dehydrogenase (quinone) family.</text>
</comment>
<dbReference type="RefSeq" id="WP_058642762.1">
    <property type="nucleotide sequence ID" value="NZ_LDSL01000095.1"/>
</dbReference>
<dbReference type="InterPro" id="IPR029039">
    <property type="entry name" value="Flavoprotein-like_sf"/>
</dbReference>
<gene>
    <name evidence="4" type="ORF">NS331_14925</name>
</gene>
<accession>A0A147GRG4</accession>
<dbReference type="AlphaFoldDB" id="A0A147GRG4"/>
<sequence>MRVLVVYCHPVETSFASAMHQEVLRNLRAAGHDVDDCDLYAEGFNPVMSREERLGYHDVPANRVPLQPYIERLERAEAIVFCFPTWCFGLPAMLKGWFDRLLMPGVAFDISDPANVKPMLRNIRRISAVVTYGRPRWMAWYMGDPPRKIITRYMKRLTAAQARVDYHAHYHMNVATEAQLGRFKARVGAAMAAFH</sequence>
<evidence type="ECO:0000256" key="2">
    <source>
        <dbReference type="ARBA" id="ARBA00023002"/>
    </source>
</evidence>
<dbReference type="InterPro" id="IPR003680">
    <property type="entry name" value="Flavodoxin_fold"/>
</dbReference>
<dbReference type="SUPFAM" id="SSF52218">
    <property type="entry name" value="Flavoproteins"/>
    <property type="match status" value="1"/>
</dbReference>
<feature type="domain" description="Flavodoxin-like fold" evidence="3">
    <location>
        <begin position="1"/>
        <end position="140"/>
    </location>
</feature>
<protein>
    <submittedName>
        <fullName evidence="4">NAD(P)H dehydrogenase</fullName>
    </submittedName>
</protein>
<keyword evidence="2" id="KW-0560">Oxidoreductase</keyword>
<keyword evidence="5" id="KW-1185">Reference proteome</keyword>
<organism evidence="4 5">
    <name type="scientific">Pseudacidovorax intermedius</name>
    <dbReference type="NCBI Taxonomy" id="433924"/>
    <lineage>
        <taxon>Bacteria</taxon>
        <taxon>Pseudomonadati</taxon>
        <taxon>Pseudomonadota</taxon>
        <taxon>Betaproteobacteria</taxon>
        <taxon>Burkholderiales</taxon>
        <taxon>Comamonadaceae</taxon>
        <taxon>Pseudacidovorax</taxon>
    </lineage>
</organism>
<proteinExistence type="inferred from homology"/>